<dbReference type="GO" id="GO:0009265">
    <property type="term" value="P:2'-deoxyribonucleotide biosynthetic process"/>
    <property type="evidence" value="ECO:0007669"/>
    <property type="project" value="TreeGrafter"/>
</dbReference>
<evidence type="ECO:0000313" key="9">
    <source>
        <dbReference type="Proteomes" id="UP000196560"/>
    </source>
</evidence>
<keyword evidence="1 4" id="KW-0547">Nucleotide-binding</keyword>
<gene>
    <name evidence="8" type="ORF">B5G21_04710</name>
</gene>
<dbReference type="InterPro" id="IPR012833">
    <property type="entry name" value="NrdD"/>
</dbReference>
<dbReference type="Proteomes" id="UP000196560">
    <property type="component" value="Unassembled WGS sequence"/>
</dbReference>
<protein>
    <submittedName>
        <fullName evidence="8">Anaerobic ribonucleoside-triphosphate reductase</fullName>
    </submittedName>
</protein>
<name>A0A1Y3U8C4_9ACTN</name>
<dbReference type="PROSITE" id="PS51161">
    <property type="entry name" value="ATP_CONE"/>
    <property type="match status" value="1"/>
</dbReference>
<dbReference type="GO" id="GO:0006260">
    <property type="term" value="P:DNA replication"/>
    <property type="evidence" value="ECO:0007669"/>
    <property type="project" value="InterPro"/>
</dbReference>
<dbReference type="NCBIfam" id="TIGR02487">
    <property type="entry name" value="NrdD"/>
    <property type="match status" value="1"/>
</dbReference>
<organism evidence="8 9">
    <name type="scientific">Enorma massiliensis</name>
    <dbReference type="NCBI Taxonomy" id="1472761"/>
    <lineage>
        <taxon>Bacteria</taxon>
        <taxon>Bacillati</taxon>
        <taxon>Actinomycetota</taxon>
        <taxon>Coriobacteriia</taxon>
        <taxon>Coriobacteriales</taxon>
        <taxon>Coriobacteriaceae</taxon>
        <taxon>Enorma</taxon>
    </lineage>
</organism>
<dbReference type="InterPro" id="IPR005144">
    <property type="entry name" value="ATP-cone_dom"/>
</dbReference>
<dbReference type="EMBL" id="NFHO01000004">
    <property type="protein sequence ID" value="OUN43438.1"/>
    <property type="molecule type" value="Genomic_DNA"/>
</dbReference>
<evidence type="ECO:0000313" key="8">
    <source>
        <dbReference type="EMBL" id="OUN43438.1"/>
    </source>
</evidence>
<evidence type="ECO:0000256" key="2">
    <source>
        <dbReference type="ARBA" id="ARBA00022818"/>
    </source>
</evidence>
<dbReference type="GO" id="GO:0005524">
    <property type="term" value="F:ATP binding"/>
    <property type="evidence" value="ECO:0007669"/>
    <property type="project" value="UniProtKB-UniRule"/>
</dbReference>
<evidence type="ECO:0000256" key="1">
    <source>
        <dbReference type="ARBA" id="ARBA00022741"/>
    </source>
</evidence>
<keyword evidence="9" id="KW-1185">Reference proteome</keyword>
<dbReference type="GO" id="GO:0004748">
    <property type="term" value="F:ribonucleoside-diphosphate reductase activity, thioredoxin disulfide as acceptor"/>
    <property type="evidence" value="ECO:0007669"/>
    <property type="project" value="TreeGrafter"/>
</dbReference>
<evidence type="ECO:0000256" key="5">
    <source>
        <dbReference type="PROSITE-ProRule" id="PRU00493"/>
    </source>
</evidence>
<dbReference type="STRING" id="1118060.GCA_000311845_00718"/>
<dbReference type="PROSITE" id="PS51149">
    <property type="entry name" value="GLY_RADICAL_2"/>
    <property type="match status" value="1"/>
</dbReference>
<evidence type="ECO:0000256" key="4">
    <source>
        <dbReference type="PROSITE-ProRule" id="PRU00492"/>
    </source>
</evidence>
<sequence>MKIIKRSGVEVAFDITKIENAIRAANKDVQESDRLTERQVVYASQNVAEACENAGHTVAVEEIQDMVEDELMKLDKFEVARKYIIYRYVQGLKRTKNTTDDKILSLIECNNEEVKQENSNKNPTVNSVQRDYMAGEVSKDLTQRVLLPQDVVQAHNEGLIHFHDSDYFAQHMHNCDLVNLEDMLQNGTVISGTLIERPHSFSTACNIATQIIAQVASCQYGGQSISLTHLAPFVEVSRQKIRRQVEAELAELGVDASEDKVSQVVEERLRDEIRRGVQTIQYQVVTLMTTNGQAPFVTVFMYLGEARSEAEKHDLAMIIEETLRQRYEGVKNEQGVWITPAFPKLIYVLDEDNVYEGSPYFYLTQLAAKCTAKRMVPDYISAKKMRELKLSKGEKPGEGDVYTCMGCRSFLTPDRSGNGYDNVARAKNYEPGKPKYYGRFNQGVVTINLPDVALSSGGDAEKFWEVFDERLELCHKALRCRHERLKGTLSDAAPILWQYGALARLDKGETIDKLLYGGYSTISLGYAGLYECVKYMTGASHTDERGKGFALSVMQHMNDKCAEWKAAEDIDYSIYGTPLESTTYKFAKCLQRRFGIIPGVTDKGYITNSYHVHVSEEIDAFDKLQFESEFQALSPGGAISYVEVPNMQDNLKAVIRVMQYIYENIMYAELNTKSDYCQVCGYDGEIRIVEDDGKLVWECPNCHNRDQEKMNVARRTCGYIGTQFWNQGRTEEIRDRVLHL</sequence>
<dbReference type="NCBIfam" id="NF006732">
    <property type="entry name" value="PRK09263.1"/>
    <property type="match status" value="1"/>
</dbReference>
<keyword evidence="3 4" id="KW-0067">ATP-binding</keyword>
<dbReference type="Gene3D" id="3.20.70.20">
    <property type="match status" value="1"/>
</dbReference>
<keyword evidence="2 5" id="KW-0556">Organic radical</keyword>
<dbReference type="RefSeq" id="WP_087186232.1">
    <property type="nucleotide sequence ID" value="NZ_NFHO01000004.1"/>
</dbReference>
<comment type="caution">
    <text evidence="8">The sequence shown here is derived from an EMBL/GenBank/DDBJ whole genome shotgun (WGS) entry which is preliminary data.</text>
</comment>
<evidence type="ECO:0000259" key="7">
    <source>
        <dbReference type="PROSITE" id="PS51161"/>
    </source>
</evidence>
<feature type="domain" description="Glycine radical" evidence="6">
    <location>
        <begin position="616"/>
        <end position="740"/>
    </location>
</feature>
<dbReference type="GO" id="GO:0008998">
    <property type="term" value="F:ribonucleoside-triphosphate reductase (thioredoxin) activity"/>
    <property type="evidence" value="ECO:0007669"/>
    <property type="project" value="InterPro"/>
</dbReference>
<evidence type="ECO:0000259" key="6">
    <source>
        <dbReference type="PROSITE" id="PS51149"/>
    </source>
</evidence>
<feature type="modified residue" description="Glycine radical" evidence="5">
    <location>
        <position position="718"/>
    </location>
</feature>
<accession>A0A1Y3U8C4</accession>
<dbReference type="InterPro" id="IPR001150">
    <property type="entry name" value="Gly_radical"/>
</dbReference>
<dbReference type="PANTHER" id="PTHR21075">
    <property type="entry name" value="ANAEROBIC RIBONUCLEOSIDE-TRIPHOSPHATE REDUCTASE"/>
    <property type="match status" value="1"/>
</dbReference>
<reference evidence="9" key="1">
    <citation type="submission" date="2017-04" db="EMBL/GenBank/DDBJ databases">
        <title>Function of individual gut microbiota members based on whole genome sequencing of pure cultures obtained from chicken caecum.</title>
        <authorList>
            <person name="Medvecky M."/>
            <person name="Cejkova D."/>
            <person name="Polansky O."/>
            <person name="Karasova D."/>
            <person name="Kubasova T."/>
            <person name="Cizek A."/>
            <person name="Rychlik I."/>
        </authorList>
    </citation>
    <scope>NUCLEOTIDE SEQUENCE [LARGE SCALE GENOMIC DNA]</scope>
    <source>
        <strain evidence="9">An70</strain>
    </source>
</reference>
<dbReference type="SUPFAM" id="SSF51998">
    <property type="entry name" value="PFL-like glycyl radical enzymes"/>
    <property type="match status" value="1"/>
</dbReference>
<evidence type="ECO:0000256" key="3">
    <source>
        <dbReference type="ARBA" id="ARBA00022840"/>
    </source>
</evidence>
<dbReference type="Pfam" id="PF03477">
    <property type="entry name" value="ATP-cone"/>
    <property type="match status" value="1"/>
</dbReference>
<dbReference type="GO" id="GO:0031250">
    <property type="term" value="C:anaerobic ribonucleoside-triphosphate reductase complex"/>
    <property type="evidence" value="ECO:0007669"/>
    <property type="project" value="TreeGrafter"/>
</dbReference>
<dbReference type="eggNOG" id="COG1328">
    <property type="taxonomic scope" value="Bacteria"/>
</dbReference>
<dbReference type="Pfam" id="PF13597">
    <property type="entry name" value="NRDD"/>
    <property type="match status" value="1"/>
</dbReference>
<proteinExistence type="predicted"/>
<dbReference type="AlphaFoldDB" id="A0A1Y3U8C4"/>
<dbReference type="PANTHER" id="PTHR21075:SF0">
    <property type="entry name" value="ANAEROBIC RIBONUCLEOSIDE-TRIPHOSPHATE REDUCTASE"/>
    <property type="match status" value="1"/>
</dbReference>
<feature type="domain" description="ATP-cone" evidence="7">
    <location>
        <begin position="1"/>
        <end position="94"/>
    </location>
</feature>